<keyword evidence="6" id="KW-1185">Reference proteome</keyword>
<dbReference type="Gene3D" id="3.40.50.720">
    <property type="entry name" value="NAD(P)-binding Rossmann-like Domain"/>
    <property type="match status" value="1"/>
</dbReference>
<gene>
    <name evidence="5" type="ORF">GCM10023318_58850</name>
</gene>
<dbReference type="CDD" id="cd05233">
    <property type="entry name" value="SDR_c"/>
    <property type="match status" value="1"/>
</dbReference>
<keyword evidence="3" id="KW-0560">Oxidoreductase</keyword>
<reference evidence="6" key="1">
    <citation type="journal article" date="2019" name="Int. J. Syst. Evol. Microbiol.">
        <title>The Global Catalogue of Microorganisms (GCM) 10K type strain sequencing project: providing services to taxonomists for standard genome sequencing and annotation.</title>
        <authorList>
            <consortium name="The Broad Institute Genomics Platform"/>
            <consortium name="The Broad Institute Genome Sequencing Center for Infectious Disease"/>
            <person name="Wu L."/>
            <person name="Ma J."/>
        </authorList>
    </citation>
    <scope>NUCLEOTIDE SEQUENCE [LARGE SCALE GENOMIC DNA]</scope>
    <source>
        <strain evidence="6">JCM 18298</strain>
    </source>
</reference>
<proteinExistence type="inferred from homology"/>
<keyword evidence="2" id="KW-0521">NADP</keyword>
<evidence type="ECO:0000256" key="4">
    <source>
        <dbReference type="RuleBase" id="RU000363"/>
    </source>
</evidence>
<dbReference type="RefSeq" id="WP_345499607.1">
    <property type="nucleotide sequence ID" value="NZ_BAABJM010000009.1"/>
</dbReference>
<dbReference type="PANTHER" id="PTHR43391">
    <property type="entry name" value="RETINOL DEHYDROGENASE-RELATED"/>
    <property type="match status" value="1"/>
</dbReference>
<dbReference type="EMBL" id="BAABJM010000009">
    <property type="protein sequence ID" value="GAA5068488.1"/>
    <property type="molecule type" value="Genomic_DNA"/>
</dbReference>
<dbReference type="InterPro" id="IPR036291">
    <property type="entry name" value="NAD(P)-bd_dom_sf"/>
</dbReference>
<name>A0ABP9L343_9NOCA</name>
<evidence type="ECO:0000256" key="3">
    <source>
        <dbReference type="ARBA" id="ARBA00023002"/>
    </source>
</evidence>
<dbReference type="PRINTS" id="PR00081">
    <property type="entry name" value="GDHRDH"/>
</dbReference>
<sequence length="272" mass="28686">MREWNGSVAFITGGGQGIGLGIARALSKRGVRLALADIDADALKRAGEELSHVTETQTVPLDVRDRDAFAAAADSVESALGPVDLLFNNAGIAPSAPVSQWTYEKWDVALGVNLNGVINGLQTFLPRMIERGTGGYVVNTGSGAGLIPNRSVLYTTAKFAVVGLSESLRLELSEHGIDVSVLCPGPVNTEILSNTGSVEASLSVLRGTEASRNSVSYLKNGTSIDDVGEMVIAGMQARAMWIHTDDFVRDVLRTRVEALFDSFPTPAGAENA</sequence>
<dbReference type="PANTHER" id="PTHR43391:SF14">
    <property type="entry name" value="DEHYDROGENASE_REDUCTASE SDR FAMILY PROTEIN 7-LIKE"/>
    <property type="match status" value="1"/>
</dbReference>
<comment type="similarity">
    <text evidence="1 4">Belongs to the short-chain dehydrogenases/reductases (SDR) family.</text>
</comment>
<organism evidence="5 6">
    <name type="scientific">Nocardia callitridis</name>
    <dbReference type="NCBI Taxonomy" id="648753"/>
    <lineage>
        <taxon>Bacteria</taxon>
        <taxon>Bacillati</taxon>
        <taxon>Actinomycetota</taxon>
        <taxon>Actinomycetes</taxon>
        <taxon>Mycobacteriales</taxon>
        <taxon>Nocardiaceae</taxon>
        <taxon>Nocardia</taxon>
    </lineage>
</organism>
<protein>
    <submittedName>
        <fullName evidence="5">SDR family NAD(P)-dependent oxidoreductase</fullName>
    </submittedName>
</protein>
<dbReference type="PRINTS" id="PR00080">
    <property type="entry name" value="SDRFAMILY"/>
</dbReference>
<dbReference type="Proteomes" id="UP001500603">
    <property type="component" value="Unassembled WGS sequence"/>
</dbReference>
<dbReference type="InterPro" id="IPR002347">
    <property type="entry name" value="SDR_fam"/>
</dbReference>
<evidence type="ECO:0000313" key="5">
    <source>
        <dbReference type="EMBL" id="GAA5068488.1"/>
    </source>
</evidence>
<evidence type="ECO:0000256" key="1">
    <source>
        <dbReference type="ARBA" id="ARBA00006484"/>
    </source>
</evidence>
<dbReference type="Pfam" id="PF00106">
    <property type="entry name" value="adh_short"/>
    <property type="match status" value="1"/>
</dbReference>
<evidence type="ECO:0000313" key="6">
    <source>
        <dbReference type="Proteomes" id="UP001500603"/>
    </source>
</evidence>
<accession>A0ABP9L343</accession>
<dbReference type="SUPFAM" id="SSF51735">
    <property type="entry name" value="NAD(P)-binding Rossmann-fold domains"/>
    <property type="match status" value="1"/>
</dbReference>
<evidence type="ECO:0000256" key="2">
    <source>
        <dbReference type="ARBA" id="ARBA00022857"/>
    </source>
</evidence>
<comment type="caution">
    <text evidence="5">The sequence shown here is derived from an EMBL/GenBank/DDBJ whole genome shotgun (WGS) entry which is preliminary data.</text>
</comment>